<dbReference type="PROSITE" id="PS50172">
    <property type="entry name" value="BRCT"/>
    <property type="match status" value="1"/>
</dbReference>
<feature type="region of interest" description="Disordered" evidence="1">
    <location>
        <begin position="1"/>
        <end position="23"/>
    </location>
</feature>
<dbReference type="EMBL" id="KE504129">
    <property type="protein sequence ID" value="EPT03682.1"/>
    <property type="molecule type" value="Genomic_DNA"/>
</dbReference>
<dbReference type="HOGENOM" id="CLU_083061_1_0_1"/>
<dbReference type="InParanoid" id="S8EFC8"/>
<proteinExistence type="predicted"/>
<dbReference type="InterPro" id="IPR001357">
    <property type="entry name" value="BRCT_dom"/>
</dbReference>
<dbReference type="eggNOG" id="KOG2093">
    <property type="taxonomic scope" value="Eukaryota"/>
</dbReference>
<dbReference type="AlphaFoldDB" id="S8EFC8"/>
<evidence type="ECO:0000313" key="3">
    <source>
        <dbReference type="EMBL" id="EPT03682.1"/>
    </source>
</evidence>
<dbReference type="OrthoDB" id="427711at2759"/>
<keyword evidence="4" id="KW-1185">Reference proteome</keyword>
<feature type="domain" description="BRCT" evidence="2">
    <location>
        <begin position="138"/>
        <end position="174"/>
    </location>
</feature>
<dbReference type="STRING" id="743788.S8EFC8"/>
<name>S8EFC8_FOMSC</name>
<sequence>MDKFVTVTKPANNRATNADKDEAKERVKYRYSPYGVRKSDEQRFEQWKDKKKTEKILAPLLKGGATPSSSALTKHLLQTLPDESNPITHSDIYHRTDHVVSAATGHQRSDGRGQVNKGYMASRSAKLRNQLPERLEGPEGNILRGIRVYINGYLEGTTDIEMKRVVTLAGGQIL</sequence>
<organism evidence="3 4">
    <name type="scientific">Fomitopsis schrenkii</name>
    <name type="common">Brown rot fungus</name>
    <dbReference type="NCBI Taxonomy" id="2126942"/>
    <lineage>
        <taxon>Eukaryota</taxon>
        <taxon>Fungi</taxon>
        <taxon>Dikarya</taxon>
        <taxon>Basidiomycota</taxon>
        <taxon>Agaricomycotina</taxon>
        <taxon>Agaricomycetes</taxon>
        <taxon>Polyporales</taxon>
        <taxon>Fomitopsis</taxon>
    </lineage>
</organism>
<dbReference type="Proteomes" id="UP000015241">
    <property type="component" value="Unassembled WGS sequence"/>
</dbReference>
<evidence type="ECO:0000256" key="1">
    <source>
        <dbReference type="SAM" id="MobiDB-lite"/>
    </source>
</evidence>
<gene>
    <name evidence="3" type="ORF">FOMPIDRAFT_1046716</name>
</gene>
<reference evidence="3 4" key="1">
    <citation type="journal article" date="2012" name="Science">
        <title>The Paleozoic origin of enzymatic lignin decomposition reconstructed from 31 fungal genomes.</title>
        <authorList>
            <person name="Floudas D."/>
            <person name="Binder M."/>
            <person name="Riley R."/>
            <person name="Barry K."/>
            <person name="Blanchette R.A."/>
            <person name="Henrissat B."/>
            <person name="Martinez A.T."/>
            <person name="Otillar R."/>
            <person name="Spatafora J.W."/>
            <person name="Yadav J.S."/>
            <person name="Aerts A."/>
            <person name="Benoit I."/>
            <person name="Boyd A."/>
            <person name="Carlson A."/>
            <person name="Copeland A."/>
            <person name="Coutinho P.M."/>
            <person name="de Vries R.P."/>
            <person name="Ferreira P."/>
            <person name="Findley K."/>
            <person name="Foster B."/>
            <person name="Gaskell J."/>
            <person name="Glotzer D."/>
            <person name="Gorecki P."/>
            <person name="Heitman J."/>
            <person name="Hesse C."/>
            <person name="Hori C."/>
            <person name="Igarashi K."/>
            <person name="Jurgens J.A."/>
            <person name="Kallen N."/>
            <person name="Kersten P."/>
            <person name="Kohler A."/>
            <person name="Kuees U."/>
            <person name="Kumar T.K.A."/>
            <person name="Kuo A."/>
            <person name="LaButti K."/>
            <person name="Larrondo L.F."/>
            <person name="Lindquist E."/>
            <person name="Ling A."/>
            <person name="Lombard V."/>
            <person name="Lucas S."/>
            <person name="Lundell T."/>
            <person name="Martin R."/>
            <person name="McLaughlin D.J."/>
            <person name="Morgenstern I."/>
            <person name="Morin E."/>
            <person name="Murat C."/>
            <person name="Nagy L.G."/>
            <person name="Nolan M."/>
            <person name="Ohm R.A."/>
            <person name="Patyshakuliyeva A."/>
            <person name="Rokas A."/>
            <person name="Ruiz-Duenas F.J."/>
            <person name="Sabat G."/>
            <person name="Salamov A."/>
            <person name="Samejima M."/>
            <person name="Schmutz J."/>
            <person name="Slot J.C."/>
            <person name="St John F."/>
            <person name="Stenlid J."/>
            <person name="Sun H."/>
            <person name="Sun S."/>
            <person name="Syed K."/>
            <person name="Tsang A."/>
            <person name="Wiebenga A."/>
            <person name="Young D."/>
            <person name="Pisabarro A."/>
            <person name="Eastwood D.C."/>
            <person name="Martin F."/>
            <person name="Cullen D."/>
            <person name="Grigoriev I.V."/>
            <person name="Hibbett D.S."/>
        </authorList>
    </citation>
    <scope>NUCLEOTIDE SEQUENCE</scope>
    <source>
        <strain evidence="4">FP-58527</strain>
    </source>
</reference>
<protein>
    <recommendedName>
        <fullName evidence="2">BRCT domain-containing protein</fullName>
    </recommendedName>
</protein>
<accession>S8EFC8</accession>
<evidence type="ECO:0000313" key="4">
    <source>
        <dbReference type="Proteomes" id="UP000015241"/>
    </source>
</evidence>
<evidence type="ECO:0000259" key="2">
    <source>
        <dbReference type="PROSITE" id="PS50172"/>
    </source>
</evidence>